<organism evidence="1 2">
    <name type="scientific">Sphingomonas longa</name>
    <dbReference type="NCBI Taxonomy" id="2778730"/>
    <lineage>
        <taxon>Bacteria</taxon>
        <taxon>Pseudomonadati</taxon>
        <taxon>Pseudomonadota</taxon>
        <taxon>Alphaproteobacteria</taxon>
        <taxon>Sphingomonadales</taxon>
        <taxon>Sphingomonadaceae</taxon>
        <taxon>Sphingomonas</taxon>
    </lineage>
</organism>
<dbReference type="Proteomes" id="UP000763641">
    <property type="component" value="Unassembled WGS sequence"/>
</dbReference>
<dbReference type="SUPFAM" id="SSF51126">
    <property type="entry name" value="Pectin lyase-like"/>
    <property type="match status" value="1"/>
</dbReference>
<sequence length="375" mass="39132">MTTPMNSADMTATLQAALDAAASGRKAYTVPPGGHRLLATGLGYSSNAKIIVAGDLYNDHGPAVGTHYCLTNRTGGRLSNVTIVGGGGAFVGAPSDPQGATRKGLGIVKTDGFTVLNVETAGPLTGFGMEVKNSTGGHLNGLKLFSGVNRPGADGLHFFGACNRITGSGITVQSGDDALSFTSENHESIDALMERITLSTMTLNSAAFSCIKFFTSTTTGRATIRNITLTGIRGRITEGPTGCPLMIQNNGVAQGCVIENITIVNADLDYGAATQEGPTAYITDAKNVTLRNVKLRGRRNGQFIRAVRCSGLRVTGEVFDTIPGNPMNGLVQLEYCTDYDIDLIVRSATGARIGSLKIRNTGTDTVIRYLGMNGG</sequence>
<dbReference type="EMBL" id="JAFEMC010000004">
    <property type="protein sequence ID" value="MBM6577486.1"/>
    <property type="molecule type" value="Genomic_DNA"/>
</dbReference>
<proteinExistence type="predicted"/>
<accession>A0ABS2DBR5</accession>
<comment type="caution">
    <text evidence="1">The sequence shown here is derived from an EMBL/GenBank/DDBJ whole genome shotgun (WGS) entry which is preliminary data.</text>
</comment>
<name>A0ABS2DBR5_9SPHN</name>
<dbReference type="RefSeq" id="WP_204199593.1">
    <property type="nucleotide sequence ID" value="NZ_JAFEMC010000004.1"/>
</dbReference>
<evidence type="ECO:0000313" key="1">
    <source>
        <dbReference type="EMBL" id="MBM6577486.1"/>
    </source>
</evidence>
<keyword evidence="2" id="KW-1185">Reference proteome</keyword>
<dbReference type="Gene3D" id="2.160.20.10">
    <property type="entry name" value="Single-stranded right-handed beta-helix, Pectin lyase-like"/>
    <property type="match status" value="1"/>
</dbReference>
<dbReference type="InterPro" id="IPR011050">
    <property type="entry name" value="Pectin_lyase_fold/virulence"/>
</dbReference>
<gene>
    <name evidence="1" type="ORF">ILT43_13980</name>
</gene>
<evidence type="ECO:0000313" key="2">
    <source>
        <dbReference type="Proteomes" id="UP000763641"/>
    </source>
</evidence>
<protein>
    <submittedName>
        <fullName evidence="1">Uncharacterized protein</fullName>
    </submittedName>
</protein>
<reference evidence="1 2" key="1">
    <citation type="submission" date="2020-12" db="EMBL/GenBank/DDBJ databases">
        <title>Sphingomonas sp.</title>
        <authorList>
            <person name="Kim M.K."/>
        </authorList>
    </citation>
    <scope>NUCLEOTIDE SEQUENCE [LARGE SCALE GENOMIC DNA]</scope>
    <source>
        <strain evidence="1 2">BT552</strain>
    </source>
</reference>
<dbReference type="InterPro" id="IPR012334">
    <property type="entry name" value="Pectin_lyas_fold"/>
</dbReference>